<name>A0AAE0G761_9CHLO</name>
<feature type="compositionally biased region" description="Basic residues" evidence="2">
    <location>
        <begin position="206"/>
        <end position="219"/>
    </location>
</feature>
<feature type="region of interest" description="Disordered" evidence="2">
    <location>
        <begin position="191"/>
        <end position="219"/>
    </location>
</feature>
<comment type="caution">
    <text evidence="3">The sequence shown here is derived from an EMBL/GenBank/DDBJ whole genome shotgun (WGS) entry which is preliminary data.</text>
</comment>
<feature type="coiled-coil region" evidence="1">
    <location>
        <begin position="273"/>
        <end position="300"/>
    </location>
</feature>
<sequence length="416" mass="46349">MAYTLQGVNSESYQKLLADELQKEMQQRRKNSATEKLDFMLHDSLFGAGSVTTDSQASKGKLTVDARISEERPEEERKMTTEQLFQYICATLGGGGAEAHNEDQGTKIAALAVCQMFHTRFLKRKVIIYDAVIGEYEKELNLQELLENLVKNFTHPWAALAQVGQHWARGHAALLQELSHQEFDDLMRNIDDEDDEDDKEEESHERAKKRFHGGRRKLRSQRERQIVKGLVAEVKESRKKAADYRADIVRKYARIKQLRHKATRMSTLDLDAANTWQQQAHEEEREIKDLTKMAEEQERAAIEKAMHLYSMRRESGMLAGGAVQSEQHVSQDLGPSSIPRHSSKGEGVILAGGVAAADPYLSSNLGPSDVDAKQAFKPPGGRMVTGTAAPPVYVSSLGNAPGPPAVSPGDLPFKST</sequence>
<evidence type="ECO:0000256" key="1">
    <source>
        <dbReference type="SAM" id="Coils"/>
    </source>
</evidence>
<dbReference type="EMBL" id="LGRX02008865">
    <property type="protein sequence ID" value="KAK3272637.1"/>
    <property type="molecule type" value="Genomic_DNA"/>
</dbReference>
<gene>
    <name evidence="3" type="ORF">CYMTET_19080</name>
</gene>
<reference evidence="3 4" key="1">
    <citation type="journal article" date="2015" name="Genome Biol. Evol.">
        <title>Comparative Genomics of a Bacterivorous Green Alga Reveals Evolutionary Causalities and Consequences of Phago-Mixotrophic Mode of Nutrition.</title>
        <authorList>
            <person name="Burns J.A."/>
            <person name="Paasch A."/>
            <person name="Narechania A."/>
            <person name="Kim E."/>
        </authorList>
    </citation>
    <scope>NUCLEOTIDE SEQUENCE [LARGE SCALE GENOMIC DNA]</scope>
    <source>
        <strain evidence="3 4">PLY_AMNH</strain>
    </source>
</reference>
<evidence type="ECO:0000313" key="4">
    <source>
        <dbReference type="Proteomes" id="UP001190700"/>
    </source>
</evidence>
<dbReference type="AlphaFoldDB" id="A0AAE0G761"/>
<evidence type="ECO:0000313" key="3">
    <source>
        <dbReference type="EMBL" id="KAK3272637.1"/>
    </source>
</evidence>
<keyword evidence="4" id="KW-1185">Reference proteome</keyword>
<protein>
    <submittedName>
        <fullName evidence="3">Uncharacterized protein</fullName>
    </submittedName>
</protein>
<dbReference type="Proteomes" id="UP001190700">
    <property type="component" value="Unassembled WGS sequence"/>
</dbReference>
<organism evidence="3 4">
    <name type="scientific">Cymbomonas tetramitiformis</name>
    <dbReference type="NCBI Taxonomy" id="36881"/>
    <lineage>
        <taxon>Eukaryota</taxon>
        <taxon>Viridiplantae</taxon>
        <taxon>Chlorophyta</taxon>
        <taxon>Pyramimonadophyceae</taxon>
        <taxon>Pyramimonadales</taxon>
        <taxon>Pyramimonadaceae</taxon>
        <taxon>Cymbomonas</taxon>
    </lineage>
</organism>
<proteinExistence type="predicted"/>
<accession>A0AAE0G761</accession>
<feature type="region of interest" description="Disordered" evidence="2">
    <location>
        <begin position="371"/>
        <end position="416"/>
    </location>
</feature>
<feature type="compositionally biased region" description="Acidic residues" evidence="2">
    <location>
        <begin position="191"/>
        <end position="200"/>
    </location>
</feature>
<keyword evidence="1" id="KW-0175">Coiled coil</keyword>
<evidence type="ECO:0000256" key="2">
    <source>
        <dbReference type="SAM" id="MobiDB-lite"/>
    </source>
</evidence>